<organism evidence="2 3">
    <name type="scientific">Candidatus Merdivivens pullicola</name>
    <dbReference type="NCBI Taxonomy" id="2840872"/>
    <lineage>
        <taxon>Bacteria</taxon>
        <taxon>Pseudomonadati</taxon>
        <taxon>Bacteroidota</taxon>
        <taxon>Bacteroidia</taxon>
        <taxon>Bacteroidales</taxon>
        <taxon>Muribaculaceae</taxon>
        <taxon>Muribaculaceae incertae sedis</taxon>
        <taxon>Candidatus Merdivivens</taxon>
    </lineage>
</organism>
<dbReference type="Proteomes" id="UP000823604">
    <property type="component" value="Unassembled WGS sequence"/>
</dbReference>
<dbReference type="Pfam" id="PF20200">
    <property type="entry name" value="DUF6562"/>
    <property type="match status" value="1"/>
</dbReference>
<proteinExistence type="predicted"/>
<protein>
    <recommendedName>
        <fullName evidence="1">DUF6562 domain-containing protein</fullName>
    </recommendedName>
</protein>
<gene>
    <name evidence="2" type="ORF">IAB81_08070</name>
</gene>
<accession>A0A9D9IL25</accession>
<feature type="domain" description="DUF6562" evidence="1">
    <location>
        <begin position="65"/>
        <end position="195"/>
    </location>
</feature>
<reference evidence="2" key="1">
    <citation type="submission" date="2020-10" db="EMBL/GenBank/DDBJ databases">
        <authorList>
            <person name="Gilroy R."/>
        </authorList>
    </citation>
    <scope>NUCLEOTIDE SEQUENCE</scope>
    <source>
        <strain evidence="2">B1-8020</strain>
    </source>
</reference>
<comment type="caution">
    <text evidence="2">The sequence shown here is derived from an EMBL/GenBank/DDBJ whole genome shotgun (WGS) entry which is preliminary data.</text>
</comment>
<dbReference type="Gene3D" id="2.160.20.110">
    <property type="match status" value="1"/>
</dbReference>
<dbReference type="InterPro" id="IPR046692">
    <property type="entry name" value="DUF6562"/>
</dbReference>
<dbReference type="PROSITE" id="PS51257">
    <property type="entry name" value="PROKAR_LIPOPROTEIN"/>
    <property type="match status" value="1"/>
</dbReference>
<evidence type="ECO:0000313" key="2">
    <source>
        <dbReference type="EMBL" id="MBO8473561.1"/>
    </source>
</evidence>
<evidence type="ECO:0000313" key="3">
    <source>
        <dbReference type="Proteomes" id="UP000823604"/>
    </source>
</evidence>
<dbReference type="AlphaFoldDB" id="A0A9D9IL25"/>
<evidence type="ECO:0000259" key="1">
    <source>
        <dbReference type="Pfam" id="PF20200"/>
    </source>
</evidence>
<name>A0A9D9IL25_9BACT</name>
<reference evidence="2" key="2">
    <citation type="journal article" date="2021" name="PeerJ">
        <title>Extensive microbial diversity within the chicken gut microbiome revealed by metagenomics and culture.</title>
        <authorList>
            <person name="Gilroy R."/>
            <person name="Ravi A."/>
            <person name="Getino M."/>
            <person name="Pursley I."/>
            <person name="Horton D.L."/>
            <person name="Alikhan N.F."/>
            <person name="Baker D."/>
            <person name="Gharbi K."/>
            <person name="Hall N."/>
            <person name="Watson M."/>
            <person name="Adriaenssens E.M."/>
            <person name="Foster-Nyarko E."/>
            <person name="Jarju S."/>
            <person name="Secka A."/>
            <person name="Antonio M."/>
            <person name="Oren A."/>
            <person name="Chaudhuri R.R."/>
            <person name="La Ragione R."/>
            <person name="Hildebrand F."/>
            <person name="Pallen M.J."/>
        </authorList>
    </citation>
    <scope>NUCLEOTIDE SEQUENCE</scope>
    <source>
        <strain evidence="2">B1-8020</strain>
    </source>
</reference>
<dbReference type="EMBL" id="JADIMA010000082">
    <property type="protein sequence ID" value="MBO8473561.1"/>
    <property type="molecule type" value="Genomic_DNA"/>
</dbReference>
<sequence>MKKLFYPLVGLCALLASCQTEKFTDGVIEGDGNVNFTVSAPELIGTRAVYGENSNSARGGITNVDFAAYDIRYQLAVYRVDGEEDAKTYEQVITPQPIIVDNYQPVTYSIRLTPNRDYKVVVWADFVLQGQSEDLHYNTADFENITCIDGLDAQLNDESRDAYYISHDLKLGSQPVSGDLILKRPFAKIRMVATDWGYGNLEMPDNFKITYYGCKRFTNINALTGMSESVTLEDNPAEVYSGTINKAEKEYALNYDQSANNRTVIVDYLMTDYEEQTPIHIKYEAYDGGTLVNAHDLKTDIPIQRNWLTTIIGNMFTTAADFTISITEDFENEWIVGEEWWRSSEFAPVEPTYDETSNTYYIYTKEEFMWLPDHINEMRSAHGNFTLEIMNDIDMSGVEWKPIYPSASAQEYTVDGNGHTLRNFSMSGKYGAIYVYSALGGLIKQEYEAYTGIWGKFDGLMKDITFENITINGLADDEVHYDIDGNPIDHSKESAYFAGVVGYTGGNHWSMSSKFQNVHVRHIHIKSSASSQNLGGLVGWVGSGGGAVGSRSISFEGCTAEDVYLTGYQAGGLVGQILGDRGAQFIDCHTDNVFIRYSYISQSSGFIGNIGDGGLTISFYAAIELDNCSAGYVEYIHDGTGEPYDYEPQHELYGHKNSGDKVTITPEA</sequence>